<feature type="compositionally biased region" description="Low complexity" evidence="1">
    <location>
        <begin position="140"/>
        <end position="155"/>
    </location>
</feature>
<dbReference type="Gene3D" id="3.40.50.1820">
    <property type="entry name" value="alpha/beta hydrolase"/>
    <property type="match status" value="1"/>
</dbReference>
<dbReference type="AlphaFoldDB" id="A0A086SUW5"/>
<dbReference type="SUPFAM" id="SSF53474">
    <property type="entry name" value="alpha/beta-Hydrolases"/>
    <property type="match status" value="1"/>
</dbReference>
<feature type="region of interest" description="Disordered" evidence="1">
    <location>
        <begin position="247"/>
        <end position="328"/>
    </location>
</feature>
<feature type="compositionally biased region" description="Low complexity" evidence="1">
    <location>
        <begin position="11"/>
        <end position="21"/>
    </location>
</feature>
<name>A0A086SUW5_HAPC1</name>
<evidence type="ECO:0000256" key="1">
    <source>
        <dbReference type="SAM" id="MobiDB-lite"/>
    </source>
</evidence>
<dbReference type="EMBL" id="JPKY01000159">
    <property type="protein sequence ID" value="KFH40897.1"/>
    <property type="molecule type" value="Genomic_DNA"/>
</dbReference>
<feature type="compositionally biased region" description="Acidic residues" evidence="1">
    <location>
        <begin position="110"/>
        <end position="125"/>
    </location>
</feature>
<dbReference type="PANTHER" id="PTHR11440">
    <property type="entry name" value="LECITHIN-CHOLESTEROL ACYLTRANSFERASE-RELATED"/>
    <property type="match status" value="1"/>
</dbReference>
<sequence length="904" mass="96958">MSATAVSSNGPAALPLEPALATQDREPPRTHSTPSSPSRPSSKATDDEANMSPDLAFDGVEDQEGAQAVLQPAMSAAASHLTSPHTPAVEKAAAMEKMPNGAPFDVPQLGEDEGDGEGEGLDDQETEIRTHSPPVTKEGSSPSQPQQQPTSPTTTHVPRGQMPTADSRSPPTMPLPLQSGSAQVLVVNKETSRSHRQSLLRPSRGMLEAAFGPTRNRSRSAGQEALKRLQKAFPSFSTPSHLLPSFPSSLFGSSSDKTSPGTSPSRSSARPQRLLPTGPPPASTRPVSDASGARQQRSLAPNLKDPPRRSSSIGSHHSTADPRLPPIRRVTSDDSVLYHSLSRASSLGDDDQFHHVRGMVNMRLQAIKESLPDVPNFRMPRIHTPSFITANSFSSTDALGGTTATTTPVREVSTAPKDGLTGLDSVLGALTGDIVIMGGFRGSVLRSAEPPHQQCWAPVKLGFNMRKVNLEVGLEDEDEERMPETIIPSGMLSHIGPIDISRRLFKKLRNCENARSGRLRVWDYGYDWRLSPHLLSRKLQEFLETLPSNRPGGAATPEARGAIVIAHSLGGLITRHAVNQRPDLFAGVLYAGVPQRCINILGPMRNGDVVLLNEKLLTAEVNFSMRTCFVFLPEDGFCFVDKNTGEQYPVDFYDPQEWIRWALSPCMAPPLPAYNRPAPPSPSGPSLSSLLATSLRARAESASEKWFGGASLDPATNNATGQKDRTIAPQMYPGADGHAATSPPSSNAGTAATTTSPSQPSDPERQKYLEYLTRTLSATRKFRSELHHRPEHQAANAYPPLAVMYGKSTPTVYAARVSCREAIPCADAYDDLLFRPGDGVVLAKEAMLPEGYAVVRGGRVNTERGHITMLGDLDAVGKALGALVKGRRKGIGVGVGVWADGGKR</sequence>
<feature type="compositionally biased region" description="Low complexity" evidence="1">
    <location>
        <begin position="739"/>
        <end position="761"/>
    </location>
</feature>
<dbReference type="HOGENOM" id="CLU_007657_0_0_1"/>
<gene>
    <name evidence="2" type="ORF">ACRE_084090</name>
</gene>
<organism evidence="2 3">
    <name type="scientific">Hapsidospora chrysogenum (strain ATCC 11550 / CBS 779.69 / DSM 880 / IAM 14645 / JCM 23072 / IMI 49137)</name>
    <name type="common">Acremonium chrysogenum</name>
    <dbReference type="NCBI Taxonomy" id="857340"/>
    <lineage>
        <taxon>Eukaryota</taxon>
        <taxon>Fungi</taxon>
        <taxon>Dikarya</taxon>
        <taxon>Ascomycota</taxon>
        <taxon>Pezizomycotina</taxon>
        <taxon>Sordariomycetes</taxon>
        <taxon>Hypocreomycetidae</taxon>
        <taxon>Hypocreales</taxon>
        <taxon>Bionectriaceae</taxon>
        <taxon>Hapsidospora</taxon>
    </lineage>
</organism>
<dbReference type="InterPro" id="IPR029058">
    <property type="entry name" value="AB_hydrolase_fold"/>
</dbReference>
<dbReference type="Proteomes" id="UP000029964">
    <property type="component" value="Unassembled WGS sequence"/>
</dbReference>
<feature type="compositionally biased region" description="Polar residues" evidence="1">
    <location>
        <begin position="256"/>
        <end position="270"/>
    </location>
</feature>
<feature type="region of interest" description="Disordered" evidence="1">
    <location>
        <begin position="727"/>
        <end position="765"/>
    </location>
</feature>
<dbReference type="OrthoDB" id="10250441at2759"/>
<proteinExistence type="predicted"/>
<keyword evidence="3" id="KW-1185">Reference proteome</keyword>
<protein>
    <recommendedName>
        <fullName evidence="4">Phosphatidylcholine-sterol O-acyltransferase-like protein</fullName>
    </recommendedName>
</protein>
<accession>A0A086SUW5</accession>
<evidence type="ECO:0000313" key="2">
    <source>
        <dbReference type="EMBL" id="KFH40897.1"/>
    </source>
</evidence>
<reference evidence="3" key="1">
    <citation type="journal article" date="2014" name="Genome Announc.">
        <title>Genome sequence and annotation of Acremonium chrysogenum, producer of the beta-lactam antibiotic cephalosporin C.</title>
        <authorList>
            <person name="Terfehr D."/>
            <person name="Dahlmann T.A."/>
            <person name="Specht T."/>
            <person name="Zadra I."/>
            <person name="Kuernsteiner H."/>
            <person name="Kueck U."/>
        </authorList>
    </citation>
    <scope>NUCLEOTIDE SEQUENCE [LARGE SCALE GENOMIC DNA]</scope>
    <source>
        <strain evidence="3">ATCC 11550 / CBS 779.69 / DSM 880 / IAM 14645 / JCM 23072 / IMI 49137</strain>
    </source>
</reference>
<comment type="caution">
    <text evidence="2">The sequence shown here is derived from an EMBL/GenBank/DDBJ whole genome shotgun (WGS) entry which is preliminary data.</text>
</comment>
<feature type="region of interest" description="Disordered" evidence="1">
    <location>
        <begin position="1"/>
        <end position="225"/>
    </location>
</feature>
<feature type="compositionally biased region" description="Polar residues" evidence="1">
    <location>
        <begin position="1"/>
        <end position="10"/>
    </location>
</feature>
<evidence type="ECO:0008006" key="4">
    <source>
        <dbReference type="Google" id="ProtNLM"/>
    </source>
</evidence>
<feature type="compositionally biased region" description="Low complexity" evidence="1">
    <location>
        <begin position="30"/>
        <end position="42"/>
    </location>
</feature>
<evidence type="ECO:0000313" key="3">
    <source>
        <dbReference type="Proteomes" id="UP000029964"/>
    </source>
</evidence>